<sequence length="257" mass="29874">MMIFFFQASAWLNTSKDPIYGNDKSRDTFWGQISNEFNRNIQEHLQRDINQLKIHWTRLNRMITEFNGFFSSVSKVNKSGYSDDMLMDEAQQMYKKKYGKRFALEHWWKKLKKEPKWCASAAQLEKEKSKTVDVDATDDGEEARPIGREAAKAQRKGKRKVEEVKDGISMLADSINKIAEITQERKKEREKVTEAQLEISRNNLQTAIQQNEAKLLEAYTSLLVQDTSQMTHEAKEGRIKALALTERKLFGNQQEAT</sequence>
<feature type="compositionally biased region" description="Basic and acidic residues" evidence="2">
    <location>
        <begin position="142"/>
        <end position="152"/>
    </location>
</feature>
<accession>A0A811PUK4</accession>
<reference evidence="3" key="1">
    <citation type="submission" date="2020-10" db="EMBL/GenBank/DDBJ databases">
        <authorList>
            <person name="Han B."/>
            <person name="Lu T."/>
            <person name="Zhao Q."/>
            <person name="Huang X."/>
            <person name="Zhao Y."/>
        </authorList>
    </citation>
    <scope>NUCLEOTIDE SEQUENCE</scope>
</reference>
<name>A0A811PUK4_9POAL</name>
<evidence type="ECO:0000256" key="2">
    <source>
        <dbReference type="SAM" id="MobiDB-lite"/>
    </source>
</evidence>
<protein>
    <recommendedName>
        <fullName evidence="5">No apical meristem-associated C-terminal domain-containing protein</fullName>
    </recommendedName>
</protein>
<evidence type="ECO:0000313" key="4">
    <source>
        <dbReference type="Proteomes" id="UP000604825"/>
    </source>
</evidence>
<dbReference type="PANTHER" id="PTHR44947">
    <property type="entry name" value="OS05G0501001 PROTEIN"/>
    <property type="match status" value="1"/>
</dbReference>
<gene>
    <name evidence="3" type="ORF">NCGR_LOCUS30566</name>
</gene>
<dbReference type="PANTHER" id="PTHR44947:SF1">
    <property type="entry name" value="OS11G0303800 PROTEIN"/>
    <property type="match status" value="1"/>
</dbReference>
<dbReference type="Proteomes" id="UP000604825">
    <property type="component" value="Unassembled WGS sequence"/>
</dbReference>
<evidence type="ECO:0000256" key="1">
    <source>
        <dbReference type="SAM" id="Coils"/>
    </source>
</evidence>
<evidence type="ECO:0000313" key="3">
    <source>
        <dbReference type="EMBL" id="CAD6246298.1"/>
    </source>
</evidence>
<feature type="region of interest" description="Disordered" evidence="2">
    <location>
        <begin position="130"/>
        <end position="158"/>
    </location>
</feature>
<feature type="coiled-coil region" evidence="1">
    <location>
        <begin position="171"/>
        <end position="198"/>
    </location>
</feature>
<dbReference type="EMBL" id="CAJGYO010000007">
    <property type="protein sequence ID" value="CAD6246298.1"/>
    <property type="molecule type" value="Genomic_DNA"/>
</dbReference>
<organism evidence="3 4">
    <name type="scientific">Miscanthus lutarioriparius</name>
    <dbReference type="NCBI Taxonomy" id="422564"/>
    <lineage>
        <taxon>Eukaryota</taxon>
        <taxon>Viridiplantae</taxon>
        <taxon>Streptophyta</taxon>
        <taxon>Embryophyta</taxon>
        <taxon>Tracheophyta</taxon>
        <taxon>Spermatophyta</taxon>
        <taxon>Magnoliopsida</taxon>
        <taxon>Liliopsida</taxon>
        <taxon>Poales</taxon>
        <taxon>Poaceae</taxon>
        <taxon>PACMAD clade</taxon>
        <taxon>Panicoideae</taxon>
        <taxon>Andropogonodae</taxon>
        <taxon>Andropogoneae</taxon>
        <taxon>Saccharinae</taxon>
        <taxon>Miscanthus</taxon>
    </lineage>
</organism>
<keyword evidence="4" id="KW-1185">Reference proteome</keyword>
<evidence type="ECO:0008006" key="5">
    <source>
        <dbReference type="Google" id="ProtNLM"/>
    </source>
</evidence>
<comment type="caution">
    <text evidence="3">The sequence shown here is derived from an EMBL/GenBank/DDBJ whole genome shotgun (WGS) entry which is preliminary data.</text>
</comment>
<keyword evidence="1" id="KW-0175">Coiled coil</keyword>
<dbReference type="AlphaFoldDB" id="A0A811PUK4"/>
<proteinExistence type="predicted"/>
<dbReference type="OrthoDB" id="687591at2759"/>